<keyword evidence="3" id="KW-1185">Reference proteome</keyword>
<dbReference type="SUPFAM" id="SSF50974">
    <property type="entry name" value="Nitrous oxide reductase, N-terminal domain"/>
    <property type="match status" value="1"/>
</dbReference>
<name>A0A654LW43_9ARCH</name>
<protein>
    <submittedName>
        <fullName evidence="2">Lactonase, 7-bladed beta-propeller</fullName>
    </submittedName>
</protein>
<dbReference type="PANTHER" id="PTHR47197:SF3">
    <property type="entry name" value="DIHYDRO-HEME D1 DEHYDROGENASE"/>
    <property type="match status" value="1"/>
</dbReference>
<dbReference type="InterPro" id="IPR011045">
    <property type="entry name" value="N2O_reductase_N"/>
</dbReference>
<dbReference type="AlphaFoldDB" id="A0A654LW43"/>
<accession>A0A654LW43</accession>
<keyword evidence="1" id="KW-0812">Transmembrane</keyword>
<dbReference type="Gene3D" id="2.130.10.10">
    <property type="entry name" value="YVTN repeat-like/Quinoprotein amine dehydrogenase"/>
    <property type="match status" value="2"/>
</dbReference>
<organism evidence="2 3">
    <name type="scientific">Candidatus Nitrosocosmicus oleophilus</name>
    <dbReference type="NCBI Taxonomy" id="1353260"/>
    <lineage>
        <taxon>Archaea</taxon>
        <taxon>Nitrososphaerota</taxon>
        <taxon>Nitrososphaeria</taxon>
        <taxon>Nitrososphaerales</taxon>
        <taxon>Nitrososphaeraceae</taxon>
        <taxon>Candidatus Nitrosocosmicus</taxon>
    </lineage>
</organism>
<dbReference type="RefSeq" id="WP_196817891.1">
    <property type="nucleotide sequence ID" value="NZ_CP012850.1"/>
</dbReference>
<feature type="transmembrane region" description="Helical" evidence="1">
    <location>
        <begin position="519"/>
        <end position="541"/>
    </location>
</feature>
<evidence type="ECO:0000313" key="3">
    <source>
        <dbReference type="Proteomes" id="UP000058925"/>
    </source>
</evidence>
<dbReference type="InterPro" id="IPR011964">
    <property type="entry name" value="YVTN_b-propeller_repeat"/>
</dbReference>
<dbReference type="NCBIfam" id="TIGR02276">
    <property type="entry name" value="beta_rpt_yvtn"/>
    <property type="match status" value="1"/>
</dbReference>
<dbReference type="EMBL" id="CP012850">
    <property type="protein sequence ID" value="ALI35425.1"/>
    <property type="molecule type" value="Genomic_DNA"/>
</dbReference>
<gene>
    <name evidence="2" type="ORF">NMY3_01220</name>
</gene>
<dbReference type="KEGG" id="taa:NMY3_01220"/>
<dbReference type="GeneID" id="60421300"/>
<dbReference type="Proteomes" id="UP000058925">
    <property type="component" value="Chromosome"/>
</dbReference>
<reference evidence="3" key="1">
    <citation type="submission" date="2015-10" db="EMBL/GenBank/DDBJ databases">
        <title>Niche specialization of a soil ammonia-oxidizing archaeon, Candidatus Nitrosocosmicus oleophilus.</title>
        <authorList>
            <person name="Jung M.-Y."/>
            <person name="Rhee S.-K."/>
        </authorList>
    </citation>
    <scope>NUCLEOTIDE SEQUENCE [LARGE SCALE GENOMIC DNA]</scope>
    <source>
        <strain evidence="3">MY3</strain>
    </source>
</reference>
<dbReference type="PANTHER" id="PTHR47197">
    <property type="entry name" value="PROTEIN NIRF"/>
    <property type="match status" value="1"/>
</dbReference>
<dbReference type="InterPro" id="IPR015943">
    <property type="entry name" value="WD40/YVTN_repeat-like_dom_sf"/>
</dbReference>
<keyword evidence="1" id="KW-0472">Membrane</keyword>
<dbReference type="InterPro" id="IPR051200">
    <property type="entry name" value="Host-pathogen_enzymatic-act"/>
</dbReference>
<evidence type="ECO:0000313" key="2">
    <source>
        <dbReference type="EMBL" id="ALI35425.1"/>
    </source>
</evidence>
<evidence type="ECO:0000256" key="1">
    <source>
        <dbReference type="SAM" id="Phobius"/>
    </source>
</evidence>
<proteinExistence type="predicted"/>
<sequence>MSTESLLNAISHDIESKRKDLLDYRIIEMNNTVLDNHESYYLKQRNTKMYNYSSWISTISTDFYLKQLNSVIDIRYVADEDLFNQSLPVFWQIVKSLNLTSEFENSALYAPIIKTGSVPFSFGYNPSTKILYVSNAASNTISVINTRNNQVVSNIAVGQIPQDIAINTDLNQVYVANTGSKNIAIIDGLTNKITGQIDVGFTFDNMVLDPYQNLLFISDSLSSTLSIIDTISHNVFEKDIPITIKPVEMKINPITKQLFFLNQNYSVISMEYFSDSSRSPPQLGSPAIYLNGTQNWDIAVDQNTNKVYVSDNTEDIISVIDGFSLQKLKDIPVSYGPRYLSLSPYNDQLFVSHQENNTITIINRTTNEVEKTIHTRNNPLQSFYNGDMNIAYVSDIKNNGIFIIDGKTKNVSVGLEFVYEPAEIGYLNCNNKNYTNHAYAFFDTGSRLICYPVIFPNYTTTYQFSSLQYLDAIFNANFSEPPYHLEATNFGTALVKFTVIPDNLLGQIENVINSQFHDIFYSIFIVIIVAPIISWAIPYYISQRRKKIQLRHIRYHYTKIDNIYNEHNKYKTECLSILEEYRKDLVSLFHRGILEDSSYVFLNTHIVEYQKKLSNAGP</sequence>
<keyword evidence="1" id="KW-1133">Transmembrane helix</keyword>